<dbReference type="CDD" id="cd14014">
    <property type="entry name" value="STKc_PknB_like"/>
    <property type="match status" value="1"/>
</dbReference>
<dbReference type="PROSITE" id="PS50011">
    <property type="entry name" value="PROTEIN_KINASE_DOM"/>
    <property type="match status" value="1"/>
</dbReference>
<evidence type="ECO:0000259" key="6">
    <source>
        <dbReference type="PROSITE" id="PS50011"/>
    </source>
</evidence>
<protein>
    <submittedName>
        <fullName evidence="7">Serine/threonine-protein kinase</fullName>
    </submittedName>
</protein>
<dbReference type="Pfam" id="PF13360">
    <property type="entry name" value="PQQ_2"/>
    <property type="match status" value="1"/>
</dbReference>
<dbReference type="InterPro" id="IPR011047">
    <property type="entry name" value="Quinoprotein_ADH-like_sf"/>
</dbReference>
<sequence>MNPLGYGDPLRLGPYRVLGVLGEGGMGKVYLGRDSSGRKAAVKVLLPELAHDAQTSQRFLREAQAAQAVRGKGVARVLAVETEGGRPYIATEFLAGPTLDSLVRHHGALQEPYVRALGATLARTLGDIHAAGLVHRDLKPSNIVLTSTGPRVIDFGIARPEHGMTLTTTGQTPATPGYGAPEQILGQRTGPAGDLFALGAVLVYAATGAPAYDAGHVAAVQYEVVHGQPRLDALPPALRILIEPCLAKDPALRPLPAQIISALDPPRGAAKLWKQGPVAVEIGRSEEEARRLATFPDADTLVGSTAPGTGAPSRRRFFTGLAAGGTVLAAAGVGGLWWMTGDETPPRAHPWDADRLTDYEQGKAPDPLWGPQKTPVTGGVDLLVVRDLIILDTRSPDLIAYSVTDGKLKWRAKDVGWPALYSPSVDLLLAKSVDELYGVARKTGERLWSSPVGIVTVLALAGDVYYYHDISGDYRVPGEVVALRVTRSGSKELWRKPIPFGADVDDLEAAAAGDRLVLTARERGAVALDAANGEEVWKVSRKSGETWLPYVAGDTVYLGGPSLRAFRLSDGKPGWSEAASTNSGLSVGAVDGDHLYLVAGGQLRCHRRKDGSKKWARVLQNPIQGRPVVSGDTVWVSSSLGTEGVKAFRKSDGEPLWTLQKGQEAEGSAKIAGAGNRVFSFRDGKLTALPVI</sequence>
<dbReference type="Gene3D" id="2.130.10.10">
    <property type="entry name" value="YVTN repeat-like/Quinoprotein amine dehydrogenase"/>
    <property type="match status" value="1"/>
</dbReference>
<gene>
    <name evidence="7" type="ORF">LHJ74_13715</name>
</gene>
<dbReference type="InterPro" id="IPR008271">
    <property type="entry name" value="Ser/Thr_kinase_AS"/>
</dbReference>
<evidence type="ECO:0000256" key="2">
    <source>
        <dbReference type="ARBA" id="ARBA00022741"/>
    </source>
</evidence>
<dbReference type="SMART" id="SM00220">
    <property type="entry name" value="S_TKc"/>
    <property type="match status" value="1"/>
</dbReference>
<dbReference type="EMBL" id="JAJAGO010000006">
    <property type="protein sequence ID" value="MCT2590954.1"/>
    <property type="molecule type" value="Genomic_DNA"/>
</dbReference>
<evidence type="ECO:0000313" key="8">
    <source>
        <dbReference type="Proteomes" id="UP001156389"/>
    </source>
</evidence>
<dbReference type="InterPro" id="IPR011009">
    <property type="entry name" value="Kinase-like_dom_sf"/>
</dbReference>
<proteinExistence type="predicted"/>
<evidence type="ECO:0000256" key="3">
    <source>
        <dbReference type="ARBA" id="ARBA00022777"/>
    </source>
</evidence>
<dbReference type="InterPro" id="IPR015943">
    <property type="entry name" value="WD40/YVTN_repeat-like_dom_sf"/>
</dbReference>
<evidence type="ECO:0000313" key="7">
    <source>
        <dbReference type="EMBL" id="MCT2590954.1"/>
    </source>
</evidence>
<dbReference type="RefSeq" id="WP_260218282.1">
    <property type="nucleotide sequence ID" value="NZ_JAJAGO010000006.1"/>
</dbReference>
<accession>A0ABT2JST6</accession>
<dbReference type="GO" id="GO:0016301">
    <property type="term" value="F:kinase activity"/>
    <property type="evidence" value="ECO:0007669"/>
    <property type="project" value="UniProtKB-KW"/>
</dbReference>
<dbReference type="PANTHER" id="PTHR43289">
    <property type="entry name" value="MITOGEN-ACTIVATED PROTEIN KINASE KINASE KINASE 20-RELATED"/>
    <property type="match status" value="1"/>
</dbReference>
<dbReference type="InterPro" id="IPR002372">
    <property type="entry name" value="PQQ_rpt_dom"/>
</dbReference>
<dbReference type="InterPro" id="IPR000719">
    <property type="entry name" value="Prot_kinase_dom"/>
</dbReference>
<name>A0ABT2JST6_9ACTN</name>
<dbReference type="Gene3D" id="3.30.200.20">
    <property type="entry name" value="Phosphorylase Kinase, domain 1"/>
    <property type="match status" value="1"/>
</dbReference>
<dbReference type="Proteomes" id="UP001156389">
    <property type="component" value="Unassembled WGS sequence"/>
</dbReference>
<keyword evidence="4 5" id="KW-0067">ATP-binding</keyword>
<organism evidence="7 8">
    <name type="scientific">Streptomyces gossypii</name>
    <dbReference type="NCBI Taxonomy" id="2883101"/>
    <lineage>
        <taxon>Bacteria</taxon>
        <taxon>Bacillati</taxon>
        <taxon>Actinomycetota</taxon>
        <taxon>Actinomycetes</taxon>
        <taxon>Kitasatosporales</taxon>
        <taxon>Streptomycetaceae</taxon>
        <taxon>Streptomyces</taxon>
    </lineage>
</organism>
<evidence type="ECO:0000256" key="5">
    <source>
        <dbReference type="PROSITE-ProRule" id="PRU10141"/>
    </source>
</evidence>
<keyword evidence="1" id="KW-0808">Transferase</keyword>
<keyword evidence="8" id="KW-1185">Reference proteome</keyword>
<feature type="binding site" evidence="5">
    <location>
        <position position="43"/>
    </location>
    <ligand>
        <name>ATP</name>
        <dbReference type="ChEBI" id="CHEBI:30616"/>
    </ligand>
</feature>
<dbReference type="Gene3D" id="1.10.510.10">
    <property type="entry name" value="Transferase(Phosphotransferase) domain 1"/>
    <property type="match status" value="1"/>
</dbReference>
<evidence type="ECO:0000256" key="4">
    <source>
        <dbReference type="ARBA" id="ARBA00022840"/>
    </source>
</evidence>
<dbReference type="InterPro" id="IPR017441">
    <property type="entry name" value="Protein_kinase_ATP_BS"/>
</dbReference>
<feature type="domain" description="Protein kinase" evidence="6">
    <location>
        <begin position="15"/>
        <end position="267"/>
    </location>
</feature>
<keyword evidence="2 5" id="KW-0547">Nucleotide-binding</keyword>
<comment type="caution">
    <text evidence="7">The sequence shown here is derived from an EMBL/GenBank/DDBJ whole genome shotgun (WGS) entry which is preliminary data.</text>
</comment>
<dbReference type="PROSITE" id="PS00107">
    <property type="entry name" value="PROTEIN_KINASE_ATP"/>
    <property type="match status" value="1"/>
</dbReference>
<evidence type="ECO:0000256" key="1">
    <source>
        <dbReference type="ARBA" id="ARBA00022679"/>
    </source>
</evidence>
<dbReference type="Gene3D" id="2.40.128.630">
    <property type="match status" value="1"/>
</dbReference>
<dbReference type="PROSITE" id="PS00108">
    <property type="entry name" value="PROTEIN_KINASE_ST"/>
    <property type="match status" value="1"/>
</dbReference>
<dbReference type="PANTHER" id="PTHR43289:SF34">
    <property type="entry name" value="SERINE_THREONINE-PROTEIN KINASE YBDM-RELATED"/>
    <property type="match status" value="1"/>
</dbReference>
<dbReference type="SUPFAM" id="SSF56112">
    <property type="entry name" value="Protein kinase-like (PK-like)"/>
    <property type="match status" value="1"/>
</dbReference>
<reference evidence="7 8" key="1">
    <citation type="submission" date="2021-10" db="EMBL/GenBank/DDBJ databases">
        <title>Streptomyces gossypii sp. nov., isolated from soil collected from cotton field.</title>
        <authorList>
            <person name="Ge X."/>
            <person name="Chen X."/>
            <person name="Liu W."/>
        </authorList>
    </citation>
    <scope>NUCLEOTIDE SEQUENCE [LARGE SCALE GENOMIC DNA]</scope>
    <source>
        <strain evidence="7 8">N2-109</strain>
    </source>
</reference>
<dbReference type="Pfam" id="PF00069">
    <property type="entry name" value="Pkinase"/>
    <property type="match status" value="1"/>
</dbReference>
<dbReference type="SUPFAM" id="SSF50998">
    <property type="entry name" value="Quinoprotein alcohol dehydrogenase-like"/>
    <property type="match status" value="1"/>
</dbReference>
<keyword evidence="3 7" id="KW-0418">Kinase</keyword>